<dbReference type="InterPro" id="IPR051676">
    <property type="entry name" value="UPF0053_domain"/>
</dbReference>
<comment type="subcellular location">
    <subcellularLocation>
        <location evidence="1">Cell membrane</location>
        <topology evidence="1">Multi-pass membrane protein</topology>
    </subcellularLocation>
</comment>
<dbReference type="OrthoDB" id="110231at2"/>
<dbReference type="InterPro" id="IPR000644">
    <property type="entry name" value="CBS_dom"/>
</dbReference>
<dbReference type="PROSITE" id="PS51846">
    <property type="entry name" value="CNNM"/>
    <property type="match status" value="1"/>
</dbReference>
<keyword evidence="8 10" id="KW-0472">Membrane</keyword>
<evidence type="ECO:0000256" key="4">
    <source>
        <dbReference type="ARBA" id="ARBA00022692"/>
    </source>
</evidence>
<feature type="domain" description="CBS" evidence="13">
    <location>
        <begin position="225"/>
        <end position="285"/>
    </location>
</feature>
<dbReference type="SMART" id="SM01091">
    <property type="entry name" value="CorC_HlyC"/>
    <property type="match status" value="1"/>
</dbReference>
<dbReference type="SUPFAM" id="SSF54631">
    <property type="entry name" value="CBS-domain pair"/>
    <property type="match status" value="1"/>
</dbReference>
<dbReference type="GO" id="GO:0005886">
    <property type="term" value="C:plasma membrane"/>
    <property type="evidence" value="ECO:0007669"/>
    <property type="project" value="UniProtKB-SubCell"/>
</dbReference>
<proteinExistence type="inferred from homology"/>
<dbReference type="InterPro" id="IPR046342">
    <property type="entry name" value="CBS_dom_sf"/>
</dbReference>
<dbReference type="CDD" id="cd04590">
    <property type="entry name" value="CBS_pair_CorC_HlyC_assoc"/>
    <property type="match status" value="1"/>
</dbReference>
<dbReference type="PROSITE" id="PS51371">
    <property type="entry name" value="CBS"/>
    <property type="match status" value="2"/>
</dbReference>
<protein>
    <submittedName>
        <fullName evidence="15">HlyC/CorC family transporter</fullName>
    </submittedName>
</protein>
<evidence type="ECO:0000256" key="3">
    <source>
        <dbReference type="ARBA" id="ARBA00022475"/>
    </source>
</evidence>
<dbReference type="GO" id="GO:0050660">
    <property type="term" value="F:flavin adenine dinucleotide binding"/>
    <property type="evidence" value="ECO:0007669"/>
    <property type="project" value="InterPro"/>
</dbReference>
<comment type="similarity">
    <text evidence="2">Belongs to the UPF0053 family.</text>
</comment>
<keyword evidence="7 9" id="KW-0129">CBS domain</keyword>
<evidence type="ECO:0000256" key="12">
    <source>
        <dbReference type="SAM" id="Phobius"/>
    </source>
</evidence>
<dbReference type="PANTHER" id="PTHR43099">
    <property type="entry name" value="UPF0053 PROTEIN YRKA"/>
    <property type="match status" value="1"/>
</dbReference>
<reference evidence="15 16" key="1">
    <citation type="submission" date="2019-07" db="EMBL/GenBank/DDBJ databases">
        <title>Quadrisphaera sp. strain DD2A genome sequencing and assembly.</title>
        <authorList>
            <person name="Kim I."/>
        </authorList>
    </citation>
    <scope>NUCLEOTIDE SEQUENCE [LARGE SCALE GENOMIC DNA]</scope>
    <source>
        <strain evidence="15 16">DD2A</strain>
    </source>
</reference>
<evidence type="ECO:0000256" key="1">
    <source>
        <dbReference type="ARBA" id="ARBA00004651"/>
    </source>
</evidence>
<evidence type="ECO:0000259" key="14">
    <source>
        <dbReference type="PROSITE" id="PS51846"/>
    </source>
</evidence>
<evidence type="ECO:0000313" key="15">
    <source>
        <dbReference type="EMBL" id="TXR55794.1"/>
    </source>
</evidence>
<dbReference type="InterPro" id="IPR016169">
    <property type="entry name" value="FAD-bd_PCMH_sub2"/>
</dbReference>
<name>A0A5C8ZE62_9ACTN</name>
<feature type="domain" description="CBS" evidence="13">
    <location>
        <begin position="287"/>
        <end position="342"/>
    </location>
</feature>
<feature type="region of interest" description="Disordered" evidence="11">
    <location>
        <begin position="444"/>
        <end position="473"/>
    </location>
</feature>
<dbReference type="InterPro" id="IPR005170">
    <property type="entry name" value="Transptr-assoc_dom"/>
</dbReference>
<feature type="transmembrane region" description="Helical" evidence="12">
    <location>
        <begin position="102"/>
        <end position="128"/>
    </location>
</feature>
<accession>A0A5C8ZE62</accession>
<evidence type="ECO:0000256" key="7">
    <source>
        <dbReference type="ARBA" id="ARBA00023122"/>
    </source>
</evidence>
<evidence type="ECO:0000256" key="10">
    <source>
        <dbReference type="PROSITE-ProRule" id="PRU01193"/>
    </source>
</evidence>
<feature type="compositionally biased region" description="Basic and acidic residues" evidence="11">
    <location>
        <begin position="455"/>
        <end position="473"/>
    </location>
</feature>
<dbReference type="Gene3D" id="3.10.580.10">
    <property type="entry name" value="CBS-domain"/>
    <property type="match status" value="1"/>
</dbReference>
<dbReference type="Gene3D" id="3.30.465.10">
    <property type="match status" value="1"/>
</dbReference>
<evidence type="ECO:0000256" key="9">
    <source>
        <dbReference type="PROSITE-ProRule" id="PRU00703"/>
    </source>
</evidence>
<dbReference type="AlphaFoldDB" id="A0A5C8ZE62"/>
<dbReference type="Proteomes" id="UP000321234">
    <property type="component" value="Unassembled WGS sequence"/>
</dbReference>
<keyword evidence="16" id="KW-1185">Reference proteome</keyword>
<feature type="domain" description="CNNM transmembrane" evidence="14">
    <location>
        <begin position="3"/>
        <end position="206"/>
    </location>
</feature>
<feature type="transmembrane region" description="Helical" evidence="12">
    <location>
        <begin position="6"/>
        <end position="26"/>
    </location>
</feature>
<keyword evidence="6 10" id="KW-1133">Transmembrane helix</keyword>
<dbReference type="Pfam" id="PF00571">
    <property type="entry name" value="CBS"/>
    <property type="match status" value="2"/>
</dbReference>
<dbReference type="RefSeq" id="WP_147926850.1">
    <property type="nucleotide sequence ID" value="NZ_VKAC01000007.1"/>
</dbReference>
<evidence type="ECO:0000256" key="11">
    <source>
        <dbReference type="SAM" id="MobiDB-lite"/>
    </source>
</evidence>
<dbReference type="SMART" id="SM00116">
    <property type="entry name" value="CBS"/>
    <property type="match status" value="2"/>
</dbReference>
<organism evidence="15 16">
    <name type="scientific">Quadrisphaera setariae</name>
    <dbReference type="NCBI Taxonomy" id="2593304"/>
    <lineage>
        <taxon>Bacteria</taxon>
        <taxon>Bacillati</taxon>
        <taxon>Actinomycetota</taxon>
        <taxon>Actinomycetes</taxon>
        <taxon>Kineosporiales</taxon>
        <taxon>Kineosporiaceae</taxon>
        <taxon>Quadrisphaera</taxon>
    </lineage>
</organism>
<evidence type="ECO:0000259" key="13">
    <source>
        <dbReference type="PROSITE" id="PS51371"/>
    </source>
</evidence>
<evidence type="ECO:0000256" key="5">
    <source>
        <dbReference type="ARBA" id="ARBA00022737"/>
    </source>
</evidence>
<dbReference type="Pfam" id="PF01595">
    <property type="entry name" value="CNNM"/>
    <property type="match status" value="1"/>
</dbReference>
<sequence length="473" mass="49970">MSAVLLLLAGLVVVVVITAGTAYFVAQEFGYMSVDRSRLRARAEKGDAAATRALDITRRTSFMLSGAQLGITVTGLLVGYTAEPLIGQAVSQLLGVASVPSGVGLAIGTVAGLLLATFIQMLLGELFPKNYAIARPEQTSTALAASTKLYLALFGWVITVFDAASNALLRLLRIEPVHDVDSTATARDLDHIVSASRESGDLPAELSVLLDRILDFPDRDAEHAMIPRPRTDVVRAGTTVSELRELMATGHSRYPVVDDDEGVVGVVHLTDLLDAGPSVRSAGDLARPPHLVATSTPLPVALRSMAAARTQLACVIDEHGGLAGVLSVEDIAEEVVGELTDEHDDPADAAGGPLQSAGDVWEVSGQEPLDEVERLVGHDFPDHHDAETLAGLVIHAHGTLPAVGEVVEVELPPDPASVLEDEPDAPWVLRMEVLAVERHVPSRVRIELAGGPAGGRDDQRSDEQTDRAEEVPA</sequence>
<gene>
    <name evidence="15" type="ORF">FMM08_13335</name>
</gene>
<keyword evidence="4 10" id="KW-0812">Transmembrane</keyword>
<dbReference type="EMBL" id="VKAC01000007">
    <property type="protein sequence ID" value="TXR55794.1"/>
    <property type="molecule type" value="Genomic_DNA"/>
</dbReference>
<comment type="caution">
    <text evidence="15">The sequence shown here is derived from an EMBL/GenBank/DDBJ whole genome shotgun (WGS) entry which is preliminary data.</text>
</comment>
<evidence type="ECO:0000256" key="2">
    <source>
        <dbReference type="ARBA" id="ARBA00006337"/>
    </source>
</evidence>
<evidence type="ECO:0000256" key="6">
    <source>
        <dbReference type="ARBA" id="ARBA00022989"/>
    </source>
</evidence>
<keyword evidence="3" id="KW-1003">Cell membrane</keyword>
<dbReference type="Pfam" id="PF03471">
    <property type="entry name" value="CorC_HlyC"/>
    <property type="match status" value="1"/>
</dbReference>
<evidence type="ECO:0000256" key="8">
    <source>
        <dbReference type="ARBA" id="ARBA00023136"/>
    </source>
</evidence>
<dbReference type="InterPro" id="IPR044751">
    <property type="entry name" value="Ion_transp-like_CBS"/>
</dbReference>
<dbReference type="SUPFAM" id="SSF56176">
    <property type="entry name" value="FAD-binding/transporter-associated domain-like"/>
    <property type="match status" value="1"/>
</dbReference>
<dbReference type="PANTHER" id="PTHR43099:SF6">
    <property type="entry name" value="UPF0053 PROTEIN RV1842C"/>
    <property type="match status" value="1"/>
</dbReference>
<feature type="transmembrane region" description="Helical" evidence="12">
    <location>
        <begin position="149"/>
        <end position="169"/>
    </location>
</feature>
<dbReference type="InterPro" id="IPR002550">
    <property type="entry name" value="CNNM"/>
</dbReference>
<feature type="transmembrane region" description="Helical" evidence="12">
    <location>
        <begin position="62"/>
        <end position="82"/>
    </location>
</feature>
<dbReference type="InterPro" id="IPR036318">
    <property type="entry name" value="FAD-bd_PCMH-like_sf"/>
</dbReference>
<evidence type="ECO:0000313" key="16">
    <source>
        <dbReference type="Proteomes" id="UP000321234"/>
    </source>
</evidence>
<keyword evidence="5" id="KW-0677">Repeat</keyword>